<sequence length="638" mass="71093">MRWWLGIVTLQCLTVIAFSFTQNLCAGPPPETSEALEEKFVLDKELKNFQANVIVTDWTGTKKLSMVKEAHKDGVQVLYRKDTSEEVLFTAVLGRQVTYKFTDGSCSNNTGTTLFTLPDEFLKFLSAGAPITNLVNLTKFVFEKSNEKKGFRSNETVVESGVEGVEWYSCTNTTGTAGIQLRVVYAGKDSISPFSAKSNPVPLSIRITQFDKILDAKSPKSNDISFTFTSFTEPDMQYELFQLPDGVFCNGLDPVKPSDFLPNALPTQFTTHVGYHDLVKQTIAPRQYFYDDIYVGASGSNVDEIKLMMGFDTALALPKNCTTILHDFLLGYQMCFSNAGECLAITEFSKGALDVGDQGRSPAYQLFLPPKTLTWSQYNNVTTNDGNLTIYRASDDDGNKVYEIRLKNAKDLYQVINYQKEMNLWKPTASYGPFLTTKPATWMEEWMRNCYPSKSQDTFSIAFDYEFSSINVPEVFIKALRTRIVSNFTISSPRIKISLIPSTNQKLLAVLTFAEPSSAPRTAFPSGINETATADVVKRLNDTINGGSFIFDIIADDGKASSWTAPKNSFTTYPPPNPDQKPSFYGYTGGAMFVLGIFTFMFGVGLGVGGLFFATRRQRISTFAYQVFELGHENVLQE</sequence>
<keyword evidence="2" id="KW-0732">Signal</keyword>
<evidence type="ECO:0000313" key="6">
    <source>
        <dbReference type="WBParaSite" id="MBELARI_LOCUS21289"/>
    </source>
</evidence>
<evidence type="ECO:0000256" key="1">
    <source>
        <dbReference type="SAM" id="Phobius"/>
    </source>
</evidence>
<dbReference type="Pfam" id="PF25897">
    <property type="entry name" value="LolA_1st_nematode"/>
    <property type="match status" value="1"/>
</dbReference>
<dbReference type="InterPro" id="IPR058830">
    <property type="entry name" value="LolA-like_dom_1st"/>
</dbReference>
<keyword evidence="5" id="KW-1185">Reference proteome</keyword>
<protein>
    <submittedName>
        <fullName evidence="6">Uncharacterized protein</fullName>
    </submittedName>
</protein>
<reference evidence="6" key="1">
    <citation type="submission" date="2024-02" db="UniProtKB">
        <authorList>
            <consortium name="WormBaseParasite"/>
        </authorList>
    </citation>
    <scope>IDENTIFICATION</scope>
</reference>
<feature type="domain" description="DUF7959" evidence="4">
    <location>
        <begin position="476"/>
        <end position="575"/>
    </location>
</feature>
<dbReference type="InterPro" id="IPR058265">
    <property type="entry name" value="DUF7959"/>
</dbReference>
<dbReference type="WBParaSite" id="MBELARI_LOCUS21289">
    <property type="protein sequence ID" value="MBELARI_LOCUS21289"/>
    <property type="gene ID" value="MBELARI_LOCUS21289"/>
</dbReference>
<dbReference type="AlphaFoldDB" id="A0AAF3F419"/>
<proteinExistence type="predicted"/>
<evidence type="ECO:0000256" key="2">
    <source>
        <dbReference type="SAM" id="SignalP"/>
    </source>
</evidence>
<name>A0AAF3F419_9BILA</name>
<organism evidence="5 6">
    <name type="scientific">Mesorhabditis belari</name>
    <dbReference type="NCBI Taxonomy" id="2138241"/>
    <lineage>
        <taxon>Eukaryota</taxon>
        <taxon>Metazoa</taxon>
        <taxon>Ecdysozoa</taxon>
        <taxon>Nematoda</taxon>
        <taxon>Chromadorea</taxon>
        <taxon>Rhabditida</taxon>
        <taxon>Rhabditina</taxon>
        <taxon>Rhabditomorpha</taxon>
        <taxon>Rhabditoidea</taxon>
        <taxon>Rhabditidae</taxon>
        <taxon>Mesorhabditinae</taxon>
        <taxon>Mesorhabditis</taxon>
    </lineage>
</organism>
<dbReference type="Proteomes" id="UP000887575">
    <property type="component" value="Unassembled WGS sequence"/>
</dbReference>
<feature type="signal peptide" evidence="2">
    <location>
        <begin position="1"/>
        <end position="19"/>
    </location>
</feature>
<feature type="transmembrane region" description="Helical" evidence="1">
    <location>
        <begin position="584"/>
        <end position="613"/>
    </location>
</feature>
<evidence type="ECO:0000313" key="5">
    <source>
        <dbReference type="Proteomes" id="UP000887575"/>
    </source>
</evidence>
<feature type="chain" id="PRO_5041934005" evidence="2">
    <location>
        <begin position="20"/>
        <end position="638"/>
    </location>
</feature>
<evidence type="ECO:0000259" key="4">
    <source>
        <dbReference type="Pfam" id="PF25899"/>
    </source>
</evidence>
<dbReference type="Pfam" id="PF25899">
    <property type="entry name" value="DUF7959"/>
    <property type="match status" value="1"/>
</dbReference>
<feature type="domain" description="LolA-like" evidence="3">
    <location>
        <begin position="47"/>
        <end position="234"/>
    </location>
</feature>
<accession>A0AAF3F419</accession>
<keyword evidence="1" id="KW-0812">Transmembrane</keyword>
<keyword evidence="1" id="KW-0472">Membrane</keyword>
<evidence type="ECO:0000259" key="3">
    <source>
        <dbReference type="Pfam" id="PF25897"/>
    </source>
</evidence>
<keyword evidence="1" id="KW-1133">Transmembrane helix</keyword>